<evidence type="ECO:0000256" key="2">
    <source>
        <dbReference type="ARBA" id="ARBA00022490"/>
    </source>
</evidence>
<keyword evidence="3" id="KW-0597">Phosphoprotein</keyword>
<reference evidence="8" key="1">
    <citation type="journal article" date="2020" name="Stud. Mycol.">
        <title>101 Dothideomycetes genomes: a test case for predicting lifestyles and emergence of pathogens.</title>
        <authorList>
            <person name="Haridas S."/>
            <person name="Albert R."/>
            <person name="Binder M."/>
            <person name="Bloem J."/>
            <person name="Labutti K."/>
            <person name="Salamov A."/>
            <person name="Andreopoulos B."/>
            <person name="Baker S."/>
            <person name="Barry K."/>
            <person name="Bills G."/>
            <person name="Bluhm B."/>
            <person name="Cannon C."/>
            <person name="Castanera R."/>
            <person name="Culley D."/>
            <person name="Daum C."/>
            <person name="Ezra D."/>
            <person name="Gonzalez J."/>
            <person name="Henrissat B."/>
            <person name="Kuo A."/>
            <person name="Liang C."/>
            <person name="Lipzen A."/>
            <person name="Lutzoni F."/>
            <person name="Magnuson J."/>
            <person name="Mondo S."/>
            <person name="Nolan M."/>
            <person name="Ohm R."/>
            <person name="Pangilinan J."/>
            <person name="Park H.-J."/>
            <person name="Ramirez L."/>
            <person name="Alfaro M."/>
            <person name="Sun H."/>
            <person name="Tritt A."/>
            <person name="Yoshinaga Y."/>
            <person name="Zwiers L.-H."/>
            <person name="Turgeon B."/>
            <person name="Goodwin S."/>
            <person name="Spatafora J."/>
            <person name="Crous P."/>
            <person name="Grigoriev I."/>
        </authorList>
    </citation>
    <scope>NUCLEOTIDE SEQUENCE</scope>
    <source>
        <strain evidence="8">CBS 116435</strain>
    </source>
</reference>
<comment type="caution">
    <text evidence="8">The sequence shown here is derived from an EMBL/GenBank/DDBJ whole genome shotgun (WGS) entry which is preliminary data.</text>
</comment>
<feature type="compositionally biased region" description="Basic and acidic residues" evidence="6">
    <location>
        <begin position="198"/>
        <end position="211"/>
    </location>
</feature>
<dbReference type="Pfam" id="PF10495">
    <property type="entry name" value="PACT_coil_coil"/>
    <property type="match status" value="1"/>
</dbReference>
<dbReference type="InterPro" id="IPR019528">
    <property type="entry name" value="PACT_domain"/>
</dbReference>
<proteinExistence type="predicted"/>
<evidence type="ECO:0000313" key="8">
    <source>
        <dbReference type="EMBL" id="KAF2717365.1"/>
    </source>
</evidence>
<feature type="region of interest" description="Disordered" evidence="6">
    <location>
        <begin position="465"/>
        <end position="489"/>
    </location>
</feature>
<evidence type="ECO:0000256" key="1">
    <source>
        <dbReference type="ARBA" id="ARBA00004267"/>
    </source>
</evidence>
<evidence type="ECO:0000256" key="5">
    <source>
        <dbReference type="ARBA" id="ARBA00023212"/>
    </source>
</evidence>
<dbReference type="AlphaFoldDB" id="A0A9P4Q0R5"/>
<dbReference type="GO" id="GO:0005815">
    <property type="term" value="C:microtubule organizing center"/>
    <property type="evidence" value="ECO:0007669"/>
    <property type="project" value="UniProtKB-SubCell"/>
</dbReference>
<name>A0A9P4Q0R5_9PEZI</name>
<feature type="compositionally biased region" description="Low complexity" evidence="6">
    <location>
        <begin position="472"/>
        <end position="481"/>
    </location>
</feature>
<evidence type="ECO:0000256" key="4">
    <source>
        <dbReference type="ARBA" id="ARBA00023054"/>
    </source>
</evidence>
<keyword evidence="5" id="KW-0206">Cytoskeleton</keyword>
<dbReference type="Proteomes" id="UP000799441">
    <property type="component" value="Unassembled WGS sequence"/>
</dbReference>
<comment type="subcellular location">
    <subcellularLocation>
        <location evidence="1">Cytoplasm</location>
        <location evidence="1">Cytoskeleton</location>
        <location evidence="1">Microtubule organizing center</location>
    </subcellularLocation>
</comment>
<organism evidence="8 9">
    <name type="scientific">Polychaeton citri CBS 116435</name>
    <dbReference type="NCBI Taxonomy" id="1314669"/>
    <lineage>
        <taxon>Eukaryota</taxon>
        <taxon>Fungi</taxon>
        <taxon>Dikarya</taxon>
        <taxon>Ascomycota</taxon>
        <taxon>Pezizomycotina</taxon>
        <taxon>Dothideomycetes</taxon>
        <taxon>Dothideomycetidae</taxon>
        <taxon>Capnodiales</taxon>
        <taxon>Capnodiaceae</taxon>
        <taxon>Polychaeton</taxon>
    </lineage>
</organism>
<feature type="domain" description="Pericentrin/AKAP-450 centrosomal targeting" evidence="7">
    <location>
        <begin position="506"/>
        <end position="581"/>
    </location>
</feature>
<dbReference type="OrthoDB" id="10255000at2759"/>
<keyword evidence="9" id="KW-1185">Reference proteome</keyword>
<gene>
    <name evidence="8" type="ORF">K431DRAFT_233242</name>
</gene>
<keyword evidence="4" id="KW-0175">Coiled coil</keyword>
<evidence type="ECO:0000259" key="7">
    <source>
        <dbReference type="Pfam" id="PF10495"/>
    </source>
</evidence>
<evidence type="ECO:0000313" key="9">
    <source>
        <dbReference type="Proteomes" id="UP000799441"/>
    </source>
</evidence>
<feature type="region of interest" description="Disordered" evidence="6">
    <location>
        <begin position="193"/>
        <end position="217"/>
    </location>
</feature>
<evidence type="ECO:0000256" key="3">
    <source>
        <dbReference type="ARBA" id="ARBA00022553"/>
    </source>
</evidence>
<accession>A0A9P4Q0R5</accession>
<protein>
    <recommendedName>
        <fullName evidence="7">Pericentrin/AKAP-450 centrosomal targeting domain-containing protein</fullName>
    </recommendedName>
</protein>
<evidence type="ECO:0000256" key="6">
    <source>
        <dbReference type="SAM" id="MobiDB-lite"/>
    </source>
</evidence>
<dbReference type="GO" id="GO:0005737">
    <property type="term" value="C:cytoplasm"/>
    <property type="evidence" value="ECO:0007669"/>
    <property type="project" value="UniProtKB-ARBA"/>
</dbReference>
<sequence>MDQALEKLENENAKLRRQINELQDRVQAADKEHSILGHRDNELEGKSDEIKHLEEELDGLRTRLRDAVQQRQAAVDDLQRELERVRGDSRRSTDTAREELQAQHKETLQRLEDELVVLESQLDDAVGEKENLAIRVQELETAAATARVDSTPVRERNELRLRLRTAEINSDNLHAQIGDLETELDAAVKGKANGTPVKENRELKSRLRESEASTSRLQDQIDTRIDELEQDLEFAQQEQTLASERQDLHDLLKKSKIEAEDLQIKLAERERKIAASSRREAELKGQLHATEAELEDVQALASQLEARLGASSTREKGLRAQVRELKEAQLQLAELEEQLGDRQGSSSGHARREAELRAKLREARSAMEMLKTVGEDREELLTAAISKQNDLRERLKQARIDGTLNLYGVNGTRGSGVGGSEDLQGQLDDADIEIATLHRELLERDSRLQASLKREEEVKMKLKTMRRATQSHQQQQQQQQQHHQRRHQAELRGLAKQITFLRASSSREEGFRRDLIFTKAFFLKQVEAYNKCNNAQLDLLQDMGITPAPEASFVQQESKSLRPVIWAIRGMIRMKASAEEWRKERRAREALLKKLEGLKKDRKQIMA</sequence>
<dbReference type="EMBL" id="MU003845">
    <property type="protein sequence ID" value="KAF2717365.1"/>
    <property type="molecule type" value="Genomic_DNA"/>
</dbReference>
<keyword evidence="2" id="KW-0963">Cytoplasm</keyword>